<dbReference type="OrthoDB" id="10252102at2759"/>
<reference evidence="2" key="3">
    <citation type="submission" date="2017-04" db="EMBL/GenBank/DDBJ databases">
        <title>Population genomics of picophytoplankton unveils novel chromosome hypervariability.</title>
        <authorList>
            <consortium name="DOE Joint Genome Institute"/>
            <person name="Blanc-Mathieu R."/>
            <person name="Krasovec M."/>
            <person name="Hebrard M."/>
            <person name="Yau S."/>
            <person name="Desgranges E."/>
            <person name="Martin J."/>
            <person name="Schackwitz W."/>
            <person name="Kuo A."/>
            <person name="Salin G."/>
            <person name="Donnadieu C."/>
            <person name="Desdevises Y."/>
            <person name="Sanchez-Ferandin S."/>
            <person name="Moreau H."/>
            <person name="Rivals E."/>
            <person name="Grigoriev I.V."/>
            <person name="Grimsley N."/>
            <person name="Eyre-Walker A."/>
            <person name="Piganeau G."/>
        </authorList>
    </citation>
    <scope>NUCLEOTIDE SEQUENCE [LARGE SCALE GENOMIC DNA]</scope>
    <source>
        <strain evidence="2">RCC 1115</strain>
    </source>
</reference>
<name>Q01AF7_OSTTA</name>
<gene>
    <name evidence="2" type="ORF">BE221DRAFT_106890</name>
    <name evidence="1" type="ORF">OT_ostta04g04265</name>
</gene>
<accession>A0A1Y5IR73</accession>
<dbReference type="FunCoup" id="Q01AF7">
    <property type="interactions" value="1358"/>
</dbReference>
<dbReference type="RefSeq" id="XP_003078961.1">
    <property type="nucleotide sequence ID" value="XM_003078913.1"/>
</dbReference>
<dbReference type="STRING" id="70448.Q01AF7"/>
<dbReference type="InterPro" id="IPR006722">
    <property type="entry name" value="Sedlin"/>
</dbReference>
<dbReference type="SUPFAM" id="SSF64356">
    <property type="entry name" value="SNARE-like"/>
    <property type="match status" value="1"/>
</dbReference>
<evidence type="ECO:0000313" key="3">
    <source>
        <dbReference type="Proteomes" id="UP000009170"/>
    </source>
</evidence>
<accession>Q01AF7</accession>
<dbReference type="GO" id="GO:0006888">
    <property type="term" value="P:endoplasmic reticulum to Golgi vesicle-mediated transport"/>
    <property type="evidence" value="ECO:0007669"/>
    <property type="project" value="InterPro"/>
</dbReference>
<organism evidence="1 3">
    <name type="scientific">Ostreococcus tauri</name>
    <name type="common">Marine green alga</name>
    <dbReference type="NCBI Taxonomy" id="70448"/>
    <lineage>
        <taxon>Eukaryota</taxon>
        <taxon>Viridiplantae</taxon>
        <taxon>Chlorophyta</taxon>
        <taxon>Mamiellophyceae</taxon>
        <taxon>Mamiellales</taxon>
        <taxon>Bathycoccaceae</taxon>
        <taxon>Ostreococcus</taxon>
    </lineage>
</organism>
<evidence type="ECO:0000313" key="2">
    <source>
        <dbReference type="EMBL" id="OUS49612.1"/>
    </source>
</evidence>
<dbReference type="EMBL" id="KZ155771">
    <property type="protein sequence ID" value="OUS49612.1"/>
    <property type="molecule type" value="Genomic_DNA"/>
</dbReference>
<reference evidence="1" key="2">
    <citation type="journal article" date="2014" name="BMC Genomics">
        <title>An improved genome of the model marine alga Ostreococcus tauri unfolds by assessing Illumina de novo assemblies.</title>
        <authorList>
            <person name="Blanc-Mathieu R."/>
            <person name="Verhelst B."/>
            <person name="Derelle E."/>
            <person name="Rombauts S."/>
            <person name="Bouget F.Y."/>
            <person name="Carre I."/>
            <person name="Chateau A."/>
            <person name="Eyre-Walker A."/>
            <person name="Grimsley N."/>
            <person name="Moreau H."/>
            <person name="Piegu B."/>
            <person name="Rivals E."/>
            <person name="Schackwitz W."/>
            <person name="Van de Peer Y."/>
            <person name="Piganeau G."/>
        </authorList>
    </citation>
    <scope>NUCLEOTIDE SEQUENCE</scope>
    <source>
        <strain evidence="1">RCC4221</strain>
    </source>
</reference>
<dbReference type="AlphaFoldDB" id="Q01AF7"/>
<dbReference type="EMBL" id="CAID01000004">
    <property type="protein sequence ID" value="CAL51841.1"/>
    <property type="molecule type" value="Genomic_DNA"/>
</dbReference>
<dbReference type="Proteomes" id="UP000009170">
    <property type="component" value="Unassembled WGS sequence"/>
</dbReference>
<dbReference type="CDD" id="cd14825">
    <property type="entry name" value="TRAPPC2_sedlin"/>
    <property type="match status" value="1"/>
</dbReference>
<keyword evidence="3" id="KW-1185">Reference proteome</keyword>
<dbReference type="InterPro" id="IPR011012">
    <property type="entry name" value="Longin-like_dom_sf"/>
</dbReference>
<protein>
    <submittedName>
        <fullName evidence="1">Longin-like domain</fullName>
    </submittedName>
    <submittedName>
        <fullName evidence="2">TRAPP 20 K subunit</fullName>
    </submittedName>
</protein>
<dbReference type="GO" id="GO:0005737">
    <property type="term" value="C:cytoplasm"/>
    <property type="evidence" value="ECO:0007669"/>
    <property type="project" value="GOC"/>
</dbReference>
<dbReference type="KEGG" id="ota:OT_ostta04g04265"/>
<dbReference type="Proteomes" id="UP000195557">
    <property type="component" value="Unassembled WGS sequence"/>
</dbReference>
<proteinExistence type="predicted"/>
<dbReference type="Pfam" id="PF04628">
    <property type="entry name" value="Sedlin_N"/>
    <property type="match status" value="1"/>
</dbReference>
<reference evidence="1 3" key="1">
    <citation type="journal article" date="2006" name="Proc. Natl. Acad. Sci. U.S.A.">
        <title>Genome analysis of the smallest free-living eukaryote Ostreococcus tauri unveils many unique features.</title>
        <authorList>
            <person name="Derelle E."/>
            <person name="Ferraz C."/>
            <person name="Rombauts S."/>
            <person name="Rouze P."/>
            <person name="Worden A.Z."/>
            <person name="Robbens S."/>
            <person name="Partensky F."/>
            <person name="Degroeve S."/>
            <person name="Echeynie S."/>
            <person name="Cooke R."/>
            <person name="Saeys Y."/>
            <person name="Wuyts J."/>
            <person name="Jabbari K."/>
            <person name="Bowler C."/>
            <person name="Panaud O."/>
            <person name="Piegu B."/>
            <person name="Ball S.G."/>
            <person name="Ral J.-P."/>
            <person name="Bouget F.-Y."/>
            <person name="Piganeau G."/>
            <person name="De Baets B."/>
            <person name="Picard A."/>
            <person name="Delseny M."/>
            <person name="Demaille J."/>
            <person name="Van de Peer Y."/>
            <person name="Moreau H."/>
        </authorList>
    </citation>
    <scope>NUCLEOTIDE SEQUENCE [LARGE SCALE GENOMIC DNA]</scope>
    <source>
        <strain evidence="1 3">OTTH0595</strain>
    </source>
</reference>
<accession>A0A454XXJ1</accession>
<dbReference type="OMA" id="LEDENMW"/>
<dbReference type="PANTHER" id="PTHR12403">
    <property type="entry name" value="TRAFFICKING PROTEIN PARTICLE COMPLEX SUBUNIT 2"/>
    <property type="match status" value="1"/>
</dbReference>
<dbReference type="InParanoid" id="Q01AF7"/>
<evidence type="ECO:0000313" key="1">
    <source>
        <dbReference type="EMBL" id="CAL51841.1"/>
    </source>
</evidence>
<sequence length="151" mass="16824">MSASAALTVVNANGRSVYERELGSSADSVDTDAHVRELIGRAALDFADARSWESSATYLRLVDRFNDADAHGYRTSGGGRFVLTLRGRLRGNAGDETIRQFFTDAHEAYAIAKMNPMRDEDEDLGEAFDRAVRESFRRRLAPLFPFARTDE</sequence>
<dbReference type="Gene3D" id="3.30.450.70">
    <property type="match status" value="1"/>
</dbReference>
<dbReference type="GeneID" id="9834011"/>